<organism evidence="3 4">
    <name type="scientific">Streptomyces prasinosporus</name>
    <dbReference type="NCBI Taxonomy" id="68256"/>
    <lineage>
        <taxon>Bacteria</taxon>
        <taxon>Bacillati</taxon>
        <taxon>Actinomycetota</taxon>
        <taxon>Actinomycetes</taxon>
        <taxon>Kitasatosporales</taxon>
        <taxon>Streptomycetaceae</taxon>
        <taxon>Streptomyces</taxon>
        <taxon>Streptomyces albogriseolus group</taxon>
    </lineage>
</organism>
<keyword evidence="2" id="KW-0472">Membrane</keyword>
<feature type="region of interest" description="Disordered" evidence="1">
    <location>
        <begin position="82"/>
        <end position="124"/>
    </location>
</feature>
<comment type="caution">
    <text evidence="3">The sequence shown here is derived from an EMBL/GenBank/DDBJ whole genome shotgun (WGS) entry which is preliminary data.</text>
</comment>
<sequence>MTAAVGAEALAASCVGDREYRVEDDSDDAPRIEDGEHVVRIRTDDSGKATAPTLTAGEGTGSYTVTASVGDAMTQFAVEFVAGDGPSASPSASPSTSTSGTTSGTGSSTTGGTSTDLDSGSSASTGTGGIGLLLAAAAALATVGFAAFHLAPRRRLRSRDNS</sequence>
<feature type="transmembrane region" description="Helical" evidence="2">
    <location>
        <begin position="129"/>
        <end position="151"/>
    </location>
</feature>
<feature type="region of interest" description="Disordered" evidence="1">
    <location>
        <begin position="21"/>
        <end position="61"/>
    </location>
</feature>
<evidence type="ECO:0000313" key="4">
    <source>
        <dbReference type="Proteomes" id="UP001501455"/>
    </source>
</evidence>
<keyword evidence="2" id="KW-1133">Transmembrane helix</keyword>
<evidence type="ECO:0000313" key="3">
    <source>
        <dbReference type="EMBL" id="GAA3504072.1"/>
    </source>
</evidence>
<dbReference type="RefSeq" id="WP_193458179.1">
    <property type="nucleotide sequence ID" value="NZ_BAAAXF010000081.1"/>
</dbReference>
<gene>
    <name evidence="3" type="ORF">GCM10019016_111850</name>
</gene>
<proteinExistence type="predicted"/>
<evidence type="ECO:0000256" key="1">
    <source>
        <dbReference type="SAM" id="MobiDB-lite"/>
    </source>
</evidence>
<name>A0ABP6UBT7_9ACTN</name>
<keyword evidence="2" id="KW-0812">Transmembrane</keyword>
<reference evidence="4" key="1">
    <citation type="journal article" date="2019" name="Int. J. Syst. Evol. Microbiol.">
        <title>The Global Catalogue of Microorganisms (GCM) 10K type strain sequencing project: providing services to taxonomists for standard genome sequencing and annotation.</title>
        <authorList>
            <consortium name="The Broad Institute Genomics Platform"/>
            <consortium name="The Broad Institute Genome Sequencing Center for Infectious Disease"/>
            <person name="Wu L."/>
            <person name="Ma J."/>
        </authorList>
    </citation>
    <scope>NUCLEOTIDE SEQUENCE [LARGE SCALE GENOMIC DNA]</scope>
    <source>
        <strain evidence="4">JCM 4816</strain>
    </source>
</reference>
<dbReference type="EMBL" id="BAAAXF010000081">
    <property type="protein sequence ID" value="GAA3504072.1"/>
    <property type="molecule type" value="Genomic_DNA"/>
</dbReference>
<feature type="compositionally biased region" description="Basic and acidic residues" evidence="1">
    <location>
        <begin position="21"/>
        <end position="47"/>
    </location>
</feature>
<dbReference type="Proteomes" id="UP001501455">
    <property type="component" value="Unassembled WGS sequence"/>
</dbReference>
<keyword evidence="4" id="KW-1185">Reference proteome</keyword>
<protein>
    <submittedName>
        <fullName evidence="3">Uncharacterized protein</fullName>
    </submittedName>
</protein>
<evidence type="ECO:0000256" key="2">
    <source>
        <dbReference type="SAM" id="Phobius"/>
    </source>
</evidence>
<accession>A0ABP6UBT7</accession>